<dbReference type="EMBL" id="NBIV01000013">
    <property type="protein sequence ID" value="PXF48498.1"/>
    <property type="molecule type" value="Genomic_DNA"/>
</dbReference>
<name>A0A2V3J277_9FLOR</name>
<feature type="compositionally biased region" description="Polar residues" evidence="2">
    <location>
        <begin position="161"/>
        <end position="177"/>
    </location>
</feature>
<protein>
    <recommendedName>
        <fullName evidence="3">C2H2-type domain-containing protein</fullName>
    </recommendedName>
</protein>
<sequence>MASSPRALHTCSKCAKKFGKVTKLERHLLESHGATLSIPPPTDPPSPSFLLVETQLESALAEANRRFQLADPTCRLCVVKRPFKNSRDLAQHLVSKHSDALMCAEALPLPSLPSTSEVSANPNPRDKVRATPAYSNKRTQIEQSTVESDQPPLKRAKTAPKQRQTPTTYQQSSSANPTVPRPVSKSLPKDVPGNPKTASALPNDVSPKPSTENTTHTTTKNAPPISASQSKQSKPKHASSPDRSPVNNRTKSNALANHASALSSNSSSRSGTPSSGTKPPVTPKRTKAVLPPKESMKRAASPNRDKATQNATAKPTAAVPTPVPFLNPLRNVSRVLSIPLDFSAAGFGANTRKSYYTLKNS</sequence>
<dbReference type="AlphaFoldDB" id="A0A2V3J277"/>
<organism evidence="4 5">
    <name type="scientific">Gracilariopsis chorda</name>
    <dbReference type="NCBI Taxonomy" id="448386"/>
    <lineage>
        <taxon>Eukaryota</taxon>
        <taxon>Rhodophyta</taxon>
        <taxon>Florideophyceae</taxon>
        <taxon>Rhodymeniophycidae</taxon>
        <taxon>Gracilariales</taxon>
        <taxon>Gracilariaceae</taxon>
        <taxon>Gracilariopsis</taxon>
    </lineage>
</organism>
<keyword evidence="1" id="KW-0862">Zinc</keyword>
<evidence type="ECO:0000256" key="1">
    <source>
        <dbReference type="PROSITE-ProRule" id="PRU00042"/>
    </source>
</evidence>
<evidence type="ECO:0000256" key="2">
    <source>
        <dbReference type="SAM" id="MobiDB-lite"/>
    </source>
</evidence>
<dbReference type="SMART" id="SM00355">
    <property type="entry name" value="ZnF_C2H2"/>
    <property type="match status" value="2"/>
</dbReference>
<feature type="compositionally biased region" description="Polar residues" evidence="2">
    <location>
        <begin position="241"/>
        <end position="251"/>
    </location>
</feature>
<feature type="compositionally biased region" description="Polar residues" evidence="2">
    <location>
        <begin position="112"/>
        <end position="122"/>
    </location>
</feature>
<gene>
    <name evidence="4" type="ORF">BWQ96_01667</name>
</gene>
<dbReference type="InterPro" id="IPR013087">
    <property type="entry name" value="Znf_C2H2_type"/>
</dbReference>
<accession>A0A2V3J277</accession>
<reference evidence="4 5" key="1">
    <citation type="journal article" date="2018" name="Mol. Biol. Evol.">
        <title>Analysis of the draft genome of the red seaweed Gracilariopsis chorda provides insights into genome size evolution in Rhodophyta.</title>
        <authorList>
            <person name="Lee J."/>
            <person name="Yang E.C."/>
            <person name="Graf L."/>
            <person name="Yang J.H."/>
            <person name="Qiu H."/>
            <person name="Zel Zion U."/>
            <person name="Chan C.X."/>
            <person name="Stephens T.G."/>
            <person name="Weber A.P.M."/>
            <person name="Boo G.H."/>
            <person name="Boo S.M."/>
            <person name="Kim K.M."/>
            <person name="Shin Y."/>
            <person name="Jung M."/>
            <person name="Lee S.J."/>
            <person name="Yim H.S."/>
            <person name="Lee J.H."/>
            <person name="Bhattacharya D."/>
            <person name="Yoon H.S."/>
        </authorList>
    </citation>
    <scope>NUCLEOTIDE SEQUENCE [LARGE SCALE GENOMIC DNA]</scope>
    <source>
        <strain evidence="4 5">SKKU-2015</strain>
        <tissue evidence="4">Whole body</tissue>
    </source>
</reference>
<comment type="caution">
    <text evidence="4">The sequence shown here is derived from an EMBL/GenBank/DDBJ whole genome shotgun (WGS) entry which is preliminary data.</text>
</comment>
<dbReference type="OrthoDB" id="10541202at2759"/>
<feature type="compositionally biased region" description="Low complexity" evidence="2">
    <location>
        <begin position="252"/>
        <end position="275"/>
    </location>
</feature>
<dbReference type="PROSITE" id="PS00028">
    <property type="entry name" value="ZINC_FINGER_C2H2_1"/>
    <property type="match status" value="1"/>
</dbReference>
<feature type="compositionally biased region" description="Polar residues" evidence="2">
    <location>
        <begin position="133"/>
        <end position="148"/>
    </location>
</feature>
<proteinExistence type="predicted"/>
<feature type="domain" description="C2H2-type" evidence="3">
    <location>
        <begin position="9"/>
        <end position="32"/>
    </location>
</feature>
<keyword evidence="5" id="KW-1185">Reference proteome</keyword>
<dbReference type="PROSITE" id="PS50157">
    <property type="entry name" value="ZINC_FINGER_C2H2_2"/>
    <property type="match status" value="1"/>
</dbReference>
<feature type="compositionally biased region" description="Low complexity" evidence="2">
    <location>
        <begin position="311"/>
        <end position="320"/>
    </location>
</feature>
<keyword evidence="1" id="KW-0863">Zinc-finger</keyword>
<evidence type="ECO:0000313" key="4">
    <source>
        <dbReference type="EMBL" id="PXF48498.1"/>
    </source>
</evidence>
<evidence type="ECO:0000259" key="3">
    <source>
        <dbReference type="PROSITE" id="PS50157"/>
    </source>
</evidence>
<keyword evidence="1" id="KW-0479">Metal-binding</keyword>
<evidence type="ECO:0000313" key="5">
    <source>
        <dbReference type="Proteomes" id="UP000247409"/>
    </source>
</evidence>
<dbReference type="GO" id="GO:0008270">
    <property type="term" value="F:zinc ion binding"/>
    <property type="evidence" value="ECO:0007669"/>
    <property type="project" value="UniProtKB-KW"/>
</dbReference>
<dbReference type="Proteomes" id="UP000247409">
    <property type="component" value="Unassembled WGS sequence"/>
</dbReference>
<feature type="region of interest" description="Disordered" evidence="2">
    <location>
        <begin position="110"/>
        <end position="325"/>
    </location>
</feature>